<gene>
    <name evidence="2" type="ORF">METZ01_LOCUS511157</name>
</gene>
<accession>A0A383EPD3</accession>
<reference evidence="2" key="1">
    <citation type="submission" date="2018-05" db="EMBL/GenBank/DDBJ databases">
        <authorList>
            <person name="Lanie J.A."/>
            <person name="Ng W.-L."/>
            <person name="Kazmierczak K.M."/>
            <person name="Andrzejewski T.M."/>
            <person name="Davidsen T.M."/>
            <person name="Wayne K.J."/>
            <person name="Tettelin H."/>
            <person name="Glass J.I."/>
            <person name="Rusch D."/>
            <person name="Podicherti R."/>
            <person name="Tsui H.-C.T."/>
            <person name="Winkler M.E."/>
        </authorList>
    </citation>
    <scope>NUCLEOTIDE SEQUENCE</scope>
</reference>
<dbReference type="GO" id="GO:0005886">
    <property type="term" value="C:plasma membrane"/>
    <property type="evidence" value="ECO:0007669"/>
    <property type="project" value="TreeGrafter"/>
</dbReference>
<dbReference type="InterPro" id="IPR001460">
    <property type="entry name" value="PCN-bd_Tpept"/>
</dbReference>
<dbReference type="GO" id="GO:0071972">
    <property type="term" value="F:peptidoglycan L,D-transpeptidase activity"/>
    <property type="evidence" value="ECO:0007669"/>
    <property type="project" value="TreeGrafter"/>
</dbReference>
<dbReference type="PANTHER" id="PTHR30627:SF2">
    <property type="entry name" value="PEPTIDOGLYCAN D,D-TRANSPEPTIDASE MRDA"/>
    <property type="match status" value="1"/>
</dbReference>
<feature type="non-terminal residue" evidence="2">
    <location>
        <position position="230"/>
    </location>
</feature>
<organism evidence="2">
    <name type="scientific">marine metagenome</name>
    <dbReference type="NCBI Taxonomy" id="408172"/>
    <lineage>
        <taxon>unclassified sequences</taxon>
        <taxon>metagenomes</taxon>
        <taxon>ecological metagenomes</taxon>
    </lineage>
</organism>
<evidence type="ECO:0000313" key="2">
    <source>
        <dbReference type="EMBL" id="SVE58303.1"/>
    </source>
</evidence>
<dbReference type="InterPro" id="IPR050515">
    <property type="entry name" value="Beta-lactam/transpept"/>
</dbReference>
<dbReference type="Pfam" id="PF00905">
    <property type="entry name" value="Transpeptidase"/>
    <property type="match status" value="1"/>
</dbReference>
<dbReference type="GO" id="GO:0071555">
    <property type="term" value="P:cell wall organization"/>
    <property type="evidence" value="ECO:0007669"/>
    <property type="project" value="TreeGrafter"/>
</dbReference>
<dbReference type="Gene3D" id="3.40.710.10">
    <property type="entry name" value="DD-peptidase/beta-lactamase superfamily"/>
    <property type="match status" value="1"/>
</dbReference>
<name>A0A383EPD3_9ZZZZ</name>
<dbReference type="PANTHER" id="PTHR30627">
    <property type="entry name" value="PEPTIDOGLYCAN D,D-TRANSPEPTIDASE"/>
    <property type="match status" value="1"/>
</dbReference>
<dbReference type="GO" id="GO:0008658">
    <property type="term" value="F:penicillin binding"/>
    <property type="evidence" value="ECO:0007669"/>
    <property type="project" value="InterPro"/>
</dbReference>
<dbReference type="SUPFAM" id="SSF56601">
    <property type="entry name" value="beta-lactamase/transpeptidase-like"/>
    <property type="match status" value="1"/>
</dbReference>
<dbReference type="EMBL" id="UINC01227426">
    <property type="protein sequence ID" value="SVE58303.1"/>
    <property type="molecule type" value="Genomic_DNA"/>
</dbReference>
<protein>
    <recommendedName>
        <fullName evidence="1">Penicillin-binding protein transpeptidase domain-containing protein</fullName>
    </recommendedName>
</protein>
<proteinExistence type="predicted"/>
<feature type="domain" description="Penicillin-binding protein transpeptidase" evidence="1">
    <location>
        <begin position="1"/>
        <end position="228"/>
    </location>
</feature>
<feature type="non-terminal residue" evidence="2">
    <location>
        <position position="1"/>
    </location>
</feature>
<dbReference type="InterPro" id="IPR012338">
    <property type="entry name" value="Beta-lactam/transpept-like"/>
</dbReference>
<sequence>STIKPMLALAALEIGVTNLTRRNFCRGFYTLPKSTHRYRDWKPGGHGAINLNDAIAQSCDVYFYEISTAIGIDQMHFYLGQFGFGQYTGMDIVNEHRGLLPSRDWKRRTFREPAEQLWFPGETVIASIGQGYMLATPLQLANATAILATRGKRFEPRIVVAIENPLTGTKKIIPPNRLHDVEIGNDLYWQSVISAMHAVMQSEKGTAWATGRDATYKMAGKSGTAQLFSV</sequence>
<evidence type="ECO:0000259" key="1">
    <source>
        <dbReference type="Pfam" id="PF00905"/>
    </source>
</evidence>
<dbReference type="AlphaFoldDB" id="A0A383EPD3"/>